<name>A0A1S8L1Q1_9CLOT</name>
<proteinExistence type="predicted"/>
<dbReference type="RefSeq" id="WP_077832546.1">
    <property type="nucleotide sequence ID" value="NZ_CP096984.1"/>
</dbReference>
<keyword evidence="1" id="KW-0614">Plasmid</keyword>
<dbReference type="STRING" id="84029.CROST_31820"/>
<evidence type="ECO:0000313" key="1">
    <source>
        <dbReference type="EMBL" id="URZ13917.1"/>
    </source>
</evidence>
<reference evidence="1 2" key="1">
    <citation type="submission" date="2022-04" db="EMBL/GenBank/DDBJ databases">
        <title>Genome sequence of C. roseum typestrain.</title>
        <authorList>
            <person name="Poehlein A."/>
            <person name="Schoch T."/>
            <person name="Duerre P."/>
            <person name="Daniel R."/>
        </authorList>
    </citation>
    <scope>NUCLEOTIDE SEQUENCE [LARGE SCALE GENOMIC DNA]</scope>
    <source>
        <strain evidence="1 2">DSM 7320</strain>
        <plasmid evidence="1 2">p330</plasmid>
    </source>
</reference>
<accession>A0A1S8L1Q1</accession>
<sequence>MESTSIMGTILTAIVTGTISIIAFYIKERIKKKQECVKAIDLPLSEHPFFVRSDMIKSNIQTTFTLTNKGKEAVFKDIIYNLINVFQIELSEISKRIDKNQLLDSTELYNTHMEVLNKIIEHHHNYYKDNSLYTKEEQNVLDIVMRKFDLWNQYKINFLQEQIMSVCNSPFYKTEKIKAAVILDLYLGTSVDILNDAARTLNNINGDLRGFIFKNIKI</sequence>
<protein>
    <submittedName>
        <fullName evidence="1">Uncharacterized protein</fullName>
    </submittedName>
</protein>
<dbReference type="AlphaFoldDB" id="A0A1S8L1Q1"/>
<dbReference type="Proteomes" id="UP000190951">
    <property type="component" value="Plasmid p330"/>
</dbReference>
<evidence type="ECO:0000313" key="2">
    <source>
        <dbReference type="Proteomes" id="UP000190951"/>
    </source>
</evidence>
<geneLocation type="plasmid" evidence="1 2">
    <name>p330</name>
</geneLocation>
<dbReference type="EMBL" id="CP096984">
    <property type="protein sequence ID" value="URZ13917.1"/>
    <property type="molecule type" value="Genomic_DNA"/>
</dbReference>
<gene>
    <name evidence="1" type="ORF">CROST_046950</name>
</gene>
<keyword evidence="2" id="KW-1185">Reference proteome</keyword>
<dbReference type="KEGG" id="crw:CROST_046950"/>
<organism evidence="1 2">
    <name type="scientific">Clostridium felsineum</name>
    <dbReference type="NCBI Taxonomy" id="36839"/>
    <lineage>
        <taxon>Bacteria</taxon>
        <taxon>Bacillati</taxon>
        <taxon>Bacillota</taxon>
        <taxon>Clostridia</taxon>
        <taxon>Eubacteriales</taxon>
        <taxon>Clostridiaceae</taxon>
        <taxon>Clostridium</taxon>
    </lineage>
</organism>